<evidence type="ECO:0000256" key="19">
    <source>
        <dbReference type="SAM" id="Phobius"/>
    </source>
</evidence>
<comment type="subcellular location">
    <subcellularLocation>
        <location evidence="2">Cell membrane</location>
        <topology evidence="2">Multi-pass membrane protein</topology>
    </subcellularLocation>
</comment>
<name>A0A2T8HWW3_9RHOB</name>
<dbReference type="Proteomes" id="UP000245911">
    <property type="component" value="Unassembled WGS sequence"/>
</dbReference>
<comment type="caution">
    <text evidence="20">The sequence shown here is derived from an EMBL/GenBank/DDBJ whole genome shotgun (WGS) entry which is preliminary data.</text>
</comment>
<evidence type="ECO:0000256" key="17">
    <source>
        <dbReference type="ARBA" id="ARBA00023264"/>
    </source>
</evidence>
<proteinExistence type="inferred from homology"/>
<dbReference type="PANTHER" id="PTHR46382:SF1">
    <property type="entry name" value="PHOSPHATIDATE CYTIDYLYLTRANSFERASE"/>
    <property type="match status" value="1"/>
</dbReference>
<keyword evidence="10 18" id="KW-0808">Transferase</keyword>
<evidence type="ECO:0000256" key="6">
    <source>
        <dbReference type="ARBA" id="ARBA00012487"/>
    </source>
</evidence>
<feature type="transmembrane region" description="Helical" evidence="19">
    <location>
        <begin position="12"/>
        <end position="45"/>
    </location>
</feature>
<dbReference type="GO" id="GO:0005886">
    <property type="term" value="C:plasma membrane"/>
    <property type="evidence" value="ECO:0007669"/>
    <property type="project" value="UniProtKB-SubCell"/>
</dbReference>
<protein>
    <recommendedName>
        <fullName evidence="7 18">Phosphatidate cytidylyltransferase</fullName>
        <ecNumber evidence="6 18">2.7.7.41</ecNumber>
    </recommendedName>
</protein>
<dbReference type="PROSITE" id="PS01315">
    <property type="entry name" value="CDS"/>
    <property type="match status" value="1"/>
</dbReference>
<evidence type="ECO:0000256" key="16">
    <source>
        <dbReference type="ARBA" id="ARBA00023209"/>
    </source>
</evidence>
<dbReference type="GO" id="GO:0004605">
    <property type="term" value="F:phosphatidate cytidylyltransferase activity"/>
    <property type="evidence" value="ECO:0007669"/>
    <property type="project" value="UniProtKB-EC"/>
</dbReference>
<evidence type="ECO:0000256" key="10">
    <source>
        <dbReference type="ARBA" id="ARBA00022679"/>
    </source>
</evidence>
<dbReference type="RefSeq" id="WP_116557815.1">
    <property type="nucleotide sequence ID" value="NZ_QDKM01000002.1"/>
</dbReference>
<keyword evidence="16" id="KW-0594">Phospholipid biosynthesis</keyword>
<feature type="transmembrane region" description="Helical" evidence="19">
    <location>
        <begin position="105"/>
        <end position="124"/>
    </location>
</feature>
<evidence type="ECO:0000256" key="11">
    <source>
        <dbReference type="ARBA" id="ARBA00022692"/>
    </source>
</evidence>
<evidence type="ECO:0000256" key="2">
    <source>
        <dbReference type="ARBA" id="ARBA00004651"/>
    </source>
</evidence>
<comment type="similarity">
    <text evidence="5 18">Belongs to the CDS family.</text>
</comment>
<evidence type="ECO:0000256" key="13">
    <source>
        <dbReference type="ARBA" id="ARBA00022989"/>
    </source>
</evidence>
<dbReference type="AlphaFoldDB" id="A0A2T8HWW3"/>
<dbReference type="Pfam" id="PF01148">
    <property type="entry name" value="CTP_transf_1"/>
    <property type="match status" value="1"/>
</dbReference>
<evidence type="ECO:0000313" key="20">
    <source>
        <dbReference type="EMBL" id="PVH29926.1"/>
    </source>
</evidence>
<dbReference type="EMBL" id="QDKM01000002">
    <property type="protein sequence ID" value="PVH29926.1"/>
    <property type="molecule type" value="Genomic_DNA"/>
</dbReference>
<evidence type="ECO:0000313" key="21">
    <source>
        <dbReference type="Proteomes" id="UP000245911"/>
    </source>
</evidence>
<keyword evidence="12 18" id="KW-0548">Nucleotidyltransferase</keyword>
<keyword evidence="13 19" id="KW-1133">Transmembrane helix</keyword>
<dbReference type="UniPathway" id="UPA00557">
    <property type="reaction ID" value="UER00614"/>
</dbReference>
<gene>
    <name evidence="20" type="ORF">DDE20_07485</name>
</gene>
<evidence type="ECO:0000256" key="4">
    <source>
        <dbReference type="ARBA" id="ARBA00005189"/>
    </source>
</evidence>
<evidence type="ECO:0000256" key="8">
    <source>
        <dbReference type="ARBA" id="ARBA00022475"/>
    </source>
</evidence>
<evidence type="ECO:0000256" key="7">
    <source>
        <dbReference type="ARBA" id="ARBA00019373"/>
    </source>
</evidence>
<evidence type="ECO:0000256" key="14">
    <source>
        <dbReference type="ARBA" id="ARBA00023098"/>
    </source>
</evidence>
<dbReference type="GO" id="GO:0016024">
    <property type="term" value="P:CDP-diacylglycerol biosynthetic process"/>
    <property type="evidence" value="ECO:0007669"/>
    <property type="project" value="UniProtKB-UniPathway"/>
</dbReference>
<sequence length="264" mass="27506">MSGASFSDLRARFLSALVMIAIGATAIFLGGVMFAVLAVVLSGLMGWELYRMMQPEAPEGRAEAHGLAAAILVAVFTYTLGGFLSLAALVLGAVLLAIRMPRDRQIFGAYMLLILLAGHGLILLREGYGLVFVLWLVSIVIASDVAGYFAGRIFGGPKFWPKVSPKKTWSGTVAGWICALAVGAGFAAWQSWAWTVIPASAVLALAGQLGDIAESAIKRRMGVKDSSNLIPGHGGVLDRFDALIAVSALALVLALAGAFAGLTG</sequence>
<comment type="catalytic activity">
    <reaction evidence="1 18">
        <text>a 1,2-diacyl-sn-glycero-3-phosphate + CTP + H(+) = a CDP-1,2-diacyl-sn-glycerol + diphosphate</text>
        <dbReference type="Rhea" id="RHEA:16229"/>
        <dbReference type="ChEBI" id="CHEBI:15378"/>
        <dbReference type="ChEBI" id="CHEBI:33019"/>
        <dbReference type="ChEBI" id="CHEBI:37563"/>
        <dbReference type="ChEBI" id="CHEBI:58332"/>
        <dbReference type="ChEBI" id="CHEBI:58608"/>
        <dbReference type="EC" id="2.7.7.41"/>
    </reaction>
</comment>
<dbReference type="OrthoDB" id="9799199at2"/>
<feature type="transmembrane region" description="Helical" evidence="19">
    <location>
        <begin position="242"/>
        <end position="262"/>
    </location>
</feature>
<accession>A0A2T8HWW3</accession>
<comment type="pathway">
    <text evidence="4">Lipid metabolism.</text>
</comment>
<keyword evidence="11 18" id="KW-0812">Transmembrane</keyword>
<comment type="pathway">
    <text evidence="3 18">Phospholipid metabolism; CDP-diacylglycerol biosynthesis; CDP-diacylglycerol from sn-glycerol 3-phosphate: step 3/3.</text>
</comment>
<organism evidence="20 21">
    <name type="scientific">Pararhodobacter oceanensis</name>
    <dbReference type="NCBI Taxonomy" id="2172121"/>
    <lineage>
        <taxon>Bacteria</taxon>
        <taxon>Pseudomonadati</taxon>
        <taxon>Pseudomonadota</taxon>
        <taxon>Alphaproteobacteria</taxon>
        <taxon>Rhodobacterales</taxon>
        <taxon>Paracoccaceae</taxon>
        <taxon>Pararhodobacter</taxon>
    </lineage>
</organism>
<evidence type="ECO:0000256" key="18">
    <source>
        <dbReference type="RuleBase" id="RU003938"/>
    </source>
</evidence>
<evidence type="ECO:0000256" key="15">
    <source>
        <dbReference type="ARBA" id="ARBA00023136"/>
    </source>
</evidence>
<keyword evidence="14" id="KW-0443">Lipid metabolism</keyword>
<keyword evidence="9" id="KW-0444">Lipid biosynthesis</keyword>
<evidence type="ECO:0000256" key="12">
    <source>
        <dbReference type="ARBA" id="ARBA00022695"/>
    </source>
</evidence>
<evidence type="ECO:0000256" key="1">
    <source>
        <dbReference type="ARBA" id="ARBA00001698"/>
    </source>
</evidence>
<keyword evidence="21" id="KW-1185">Reference proteome</keyword>
<dbReference type="EC" id="2.7.7.41" evidence="6 18"/>
<evidence type="ECO:0000256" key="5">
    <source>
        <dbReference type="ARBA" id="ARBA00010185"/>
    </source>
</evidence>
<feature type="transmembrane region" description="Helical" evidence="19">
    <location>
        <begin position="130"/>
        <end position="150"/>
    </location>
</feature>
<evidence type="ECO:0000256" key="3">
    <source>
        <dbReference type="ARBA" id="ARBA00005119"/>
    </source>
</evidence>
<keyword evidence="17" id="KW-1208">Phospholipid metabolism</keyword>
<feature type="transmembrane region" description="Helical" evidence="19">
    <location>
        <begin position="65"/>
        <end position="98"/>
    </location>
</feature>
<dbReference type="PANTHER" id="PTHR46382">
    <property type="entry name" value="PHOSPHATIDATE CYTIDYLYLTRANSFERASE"/>
    <property type="match status" value="1"/>
</dbReference>
<keyword evidence="15 19" id="KW-0472">Membrane</keyword>
<keyword evidence="8" id="KW-1003">Cell membrane</keyword>
<reference evidence="20 21" key="1">
    <citation type="submission" date="2018-04" db="EMBL/GenBank/DDBJ databases">
        <title>Pararhodobacter oceanense sp. nov., isolated from marine intertidal sediment.</title>
        <authorList>
            <person name="Wang X.-L."/>
            <person name="Du Z.-J."/>
        </authorList>
    </citation>
    <scope>NUCLEOTIDE SEQUENCE [LARGE SCALE GENOMIC DNA]</scope>
    <source>
        <strain evidence="20 21">AM505</strain>
    </source>
</reference>
<dbReference type="InterPro" id="IPR000374">
    <property type="entry name" value="PC_trans"/>
</dbReference>
<evidence type="ECO:0000256" key="9">
    <source>
        <dbReference type="ARBA" id="ARBA00022516"/>
    </source>
</evidence>
<feature type="transmembrane region" description="Helical" evidence="19">
    <location>
        <begin position="171"/>
        <end position="189"/>
    </location>
</feature>